<evidence type="ECO:0000313" key="2">
    <source>
        <dbReference type="Proteomes" id="UP000054217"/>
    </source>
</evidence>
<protein>
    <submittedName>
        <fullName evidence="1">Uncharacterized protein</fullName>
    </submittedName>
</protein>
<reference evidence="1 2" key="1">
    <citation type="submission" date="2014-04" db="EMBL/GenBank/DDBJ databases">
        <authorList>
            <consortium name="DOE Joint Genome Institute"/>
            <person name="Kuo A."/>
            <person name="Kohler A."/>
            <person name="Costa M.D."/>
            <person name="Nagy L.G."/>
            <person name="Floudas D."/>
            <person name="Copeland A."/>
            <person name="Barry K.W."/>
            <person name="Cichocki N."/>
            <person name="Veneault-Fourrey C."/>
            <person name="LaButti K."/>
            <person name="Lindquist E.A."/>
            <person name="Lipzen A."/>
            <person name="Lundell T."/>
            <person name="Morin E."/>
            <person name="Murat C."/>
            <person name="Sun H."/>
            <person name="Tunlid A."/>
            <person name="Henrissat B."/>
            <person name="Grigoriev I.V."/>
            <person name="Hibbett D.S."/>
            <person name="Martin F."/>
            <person name="Nordberg H.P."/>
            <person name="Cantor M.N."/>
            <person name="Hua S.X."/>
        </authorList>
    </citation>
    <scope>NUCLEOTIDE SEQUENCE [LARGE SCALE GENOMIC DNA]</scope>
    <source>
        <strain evidence="1 2">Marx 270</strain>
    </source>
</reference>
<organism evidence="1 2">
    <name type="scientific">Pisolithus tinctorius Marx 270</name>
    <dbReference type="NCBI Taxonomy" id="870435"/>
    <lineage>
        <taxon>Eukaryota</taxon>
        <taxon>Fungi</taxon>
        <taxon>Dikarya</taxon>
        <taxon>Basidiomycota</taxon>
        <taxon>Agaricomycotina</taxon>
        <taxon>Agaricomycetes</taxon>
        <taxon>Agaricomycetidae</taxon>
        <taxon>Boletales</taxon>
        <taxon>Sclerodermatineae</taxon>
        <taxon>Pisolithaceae</taxon>
        <taxon>Pisolithus</taxon>
    </lineage>
</organism>
<accession>A0A0C3PXZ5</accession>
<evidence type="ECO:0000313" key="1">
    <source>
        <dbReference type="EMBL" id="KIO13954.1"/>
    </source>
</evidence>
<dbReference type="AlphaFoldDB" id="A0A0C3PXZ5"/>
<dbReference type="InParanoid" id="A0A0C3PXZ5"/>
<reference evidence="2" key="2">
    <citation type="submission" date="2015-01" db="EMBL/GenBank/DDBJ databases">
        <title>Evolutionary Origins and Diversification of the Mycorrhizal Mutualists.</title>
        <authorList>
            <consortium name="DOE Joint Genome Institute"/>
            <consortium name="Mycorrhizal Genomics Consortium"/>
            <person name="Kohler A."/>
            <person name="Kuo A."/>
            <person name="Nagy L.G."/>
            <person name="Floudas D."/>
            <person name="Copeland A."/>
            <person name="Barry K.W."/>
            <person name="Cichocki N."/>
            <person name="Veneault-Fourrey C."/>
            <person name="LaButti K."/>
            <person name="Lindquist E.A."/>
            <person name="Lipzen A."/>
            <person name="Lundell T."/>
            <person name="Morin E."/>
            <person name="Murat C."/>
            <person name="Riley R."/>
            <person name="Ohm R."/>
            <person name="Sun H."/>
            <person name="Tunlid A."/>
            <person name="Henrissat B."/>
            <person name="Grigoriev I.V."/>
            <person name="Hibbett D.S."/>
            <person name="Martin F."/>
        </authorList>
    </citation>
    <scope>NUCLEOTIDE SEQUENCE [LARGE SCALE GENOMIC DNA]</scope>
    <source>
        <strain evidence="2">Marx 270</strain>
    </source>
</reference>
<gene>
    <name evidence="1" type="ORF">M404DRAFT_452590</name>
</gene>
<name>A0A0C3PXZ5_PISTI</name>
<dbReference type="OrthoDB" id="2796521at2759"/>
<keyword evidence="2" id="KW-1185">Reference proteome</keyword>
<dbReference type="Proteomes" id="UP000054217">
    <property type="component" value="Unassembled WGS sequence"/>
</dbReference>
<dbReference type="EMBL" id="KN831945">
    <property type="protein sequence ID" value="KIO13954.1"/>
    <property type="molecule type" value="Genomic_DNA"/>
</dbReference>
<dbReference type="HOGENOM" id="CLU_1778252_0_0_1"/>
<sequence length="146" mass="16833">MLCALFGPSIFCRTPQEHLESQWRRNIQLPPTPPERHVRVYLFLEWQEGQDDKELLDGLLYLKADVPLEPTGKLSLLRIRAMWGLENCIVSLFVLFRSSTFHFDGPGNGLANRPISTYGFQSSPPSLPVAYCYWGARRRKRRAEVV</sequence>
<proteinExistence type="predicted"/>